<accession>A0ABR1SZW2</accession>
<dbReference type="EMBL" id="JAQQWK010000006">
    <property type="protein sequence ID" value="KAK8039864.1"/>
    <property type="molecule type" value="Genomic_DNA"/>
</dbReference>
<organism evidence="2 3">
    <name type="scientific">Apiospora rasikravindrae</name>
    <dbReference type="NCBI Taxonomy" id="990691"/>
    <lineage>
        <taxon>Eukaryota</taxon>
        <taxon>Fungi</taxon>
        <taxon>Dikarya</taxon>
        <taxon>Ascomycota</taxon>
        <taxon>Pezizomycotina</taxon>
        <taxon>Sordariomycetes</taxon>
        <taxon>Xylariomycetidae</taxon>
        <taxon>Amphisphaeriales</taxon>
        <taxon>Apiosporaceae</taxon>
        <taxon>Apiospora</taxon>
    </lineage>
</organism>
<feature type="region of interest" description="Disordered" evidence="1">
    <location>
        <begin position="136"/>
        <end position="166"/>
    </location>
</feature>
<reference evidence="2 3" key="1">
    <citation type="submission" date="2023-01" db="EMBL/GenBank/DDBJ databases">
        <title>Analysis of 21 Apiospora genomes using comparative genomics revels a genus with tremendous synthesis potential of carbohydrate active enzymes and secondary metabolites.</title>
        <authorList>
            <person name="Sorensen T."/>
        </authorList>
    </citation>
    <scope>NUCLEOTIDE SEQUENCE [LARGE SCALE GENOMIC DNA]</scope>
    <source>
        <strain evidence="2 3">CBS 33761</strain>
    </source>
</reference>
<comment type="caution">
    <text evidence="2">The sequence shown here is derived from an EMBL/GenBank/DDBJ whole genome shotgun (WGS) entry which is preliminary data.</text>
</comment>
<dbReference type="Proteomes" id="UP001444661">
    <property type="component" value="Unassembled WGS sequence"/>
</dbReference>
<evidence type="ECO:0000256" key="1">
    <source>
        <dbReference type="SAM" id="MobiDB-lite"/>
    </source>
</evidence>
<evidence type="ECO:0000313" key="2">
    <source>
        <dbReference type="EMBL" id="KAK8039864.1"/>
    </source>
</evidence>
<evidence type="ECO:0000313" key="3">
    <source>
        <dbReference type="Proteomes" id="UP001444661"/>
    </source>
</evidence>
<gene>
    <name evidence="2" type="ORF">PG993_008275</name>
</gene>
<sequence length="390" mass="43289">MHRYNDTVTAKLVDDTCDCTRGDVRYNGHVLAQALLNVRVESSFGFTLTVNGLSKKPLSMVQGYLTFYNKGEGTGVITLETITRVSYEKNVILNIPFPGASFKIPGIATIGPQLTVEGSINSALLYLADGNGGDRAADCKSVDPPGGVPDLSENERRGLDTPDLEGRHFQRNLDTHRRHAHGSDHPHNDNRHNYINEQCQLLPELLERKIESRATKEIKFCGLSETFDYPGNSEIPDANVYGYEEPDNCNSFAWGNPLTGRVTGALYHAEHLLEAQSINKCFLYLNGELGPNQSFKFCDYVKKLFAVQVVANIDTAQERTAQASPIKHIASQFPTKTWHAEEYIALQNNTNSRVKSKAWGDLANWVANTDAWVTNPDNQQGSIYQALGVR</sequence>
<name>A0ABR1SZW2_9PEZI</name>
<protein>
    <submittedName>
        <fullName evidence="2">Uncharacterized protein</fullName>
    </submittedName>
</protein>
<feature type="compositionally biased region" description="Basic and acidic residues" evidence="1">
    <location>
        <begin position="153"/>
        <end position="166"/>
    </location>
</feature>
<proteinExistence type="predicted"/>
<keyword evidence="3" id="KW-1185">Reference proteome</keyword>